<dbReference type="EMBL" id="RQJO01000009">
    <property type="protein sequence ID" value="RRB02888.1"/>
    <property type="molecule type" value="Genomic_DNA"/>
</dbReference>
<gene>
    <name evidence="2" type="ORF">EHT25_20845</name>
</gene>
<name>A0A3P1BPB2_9BACT</name>
<accession>A0A3P1BPB2</accession>
<proteinExistence type="predicted"/>
<evidence type="ECO:0000313" key="2">
    <source>
        <dbReference type="EMBL" id="RRB02888.1"/>
    </source>
</evidence>
<evidence type="ECO:0000313" key="3">
    <source>
        <dbReference type="Proteomes" id="UP000271925"/>
    </source>
</evidence>
<dbReference type="RefSeq" id="WP_124877050.1">
    <property type="nucleotide sequence ID" value="NZ_RQJO01000009.1"/>
</dbReference>
<dbReference type="Proteomes" id="UP000271925">
    <property type="component" value="Unassembled WGS sequence"/>
</dbReference>
<organism evidence="2 3">
    <name type="scientific">Larkinella rosea</name>
    <dbReference type="NCBI Taxonomy" id="2025312"/>
    <lineage>
        <taxon>Bacteria</taxon>
        <taxon>Pseudomonadati</taxon>
        <taxon>Bacteroidota</taxon>
        <taxon>Cytophagia</taxon>
        <taxon>Cytophagales</taxon>
        <taxon>Spirosomataceae</taxon>
        <taxon>Larkinella</taxon>
    </lineage>
</organism>
<protein>
    <submittedName>
        <fullName evidence="2">FeoB-associated Cys-rich membrane protein</fullName>
    </submittedName>
</protein>
<evidence type="ECO:0000256" key="1">
    <source>
        <dbReference type="SAM" id="MobiDB-lite"/>
    </source>
</evidence>
<reference evidence="2 3" key="1">
    <citation type="submission" date="2018-11" db="EMBL/GenBank/DDBJ databases">
        <authorList>
            <person name="Zhou Z."/>
            <person name="Wang G."/>
        </authorList>
    </citation>
    <scope>NUCLEOTIDE SEQUENCE [LARGE SCALE GENOMIC DNA]</scope>
    <source>
        <strain evidence="2 3">KCTC52004</strain>
    </source>
</reference>
<sequence>MVQELIIGLIFLAALAYLGWRAWKSLFRTEAGCSKGCGCSADSSVSSANKSGRLPVN</sequence>
<keyword evidence="3" id="KW-1185">Reference proteome</keyword>
<feature type="region of interest" description="Disordered" evidence="1">
    <location>
        <begin position="34"/>
        <end position="57"/>
    </location>
</feature>
<comment type="caution">
    <text evidence="2">The sequence shown here is derived from an EMBL/GenBank/DDBJ whole genome shotgun (WGS) entry which is preliminary data.</text>
</comment>
<dbReference type="Pfam" id="PF12669">
    <property type="entry name" value="FeoB_associated"/>
    <property type="match status" value="1"/>
</dbReference>
<feature type="compositionally biased region" description="Low complexity" evidence="1">
    <location>
        <begin position="40"/>
        <end position="51"/>
    </location>
</feature>
<dbReference type="AlphaFoldDB" id="A0A3P1BPB2"/>